<organism evidence="1 2">
    <name type="scientific">Candidatus Gottesmanbacteria bacterium RIFCSPHIGHO2_01_FULL_42_12</name>
    <dbReference type="NCBI Taxonomy" id="1798377"/>
    <lineage>
        <taxon>Bacteria</taxon>
        <taxon>Candidatus Gottesmaniibacteriota</taxon>
    </lineage>
</organism>
<gene>
    <name evidence="1" type="ORF">A2872_01555</name>
</gene>
<dbReference type="EMBL" id="MFJG01000009">
    <property type="protein sequence ID" value="OGG07273.1"/>
    <property type="molecule type" value="Genomic_DNA"/>
</dbReference>
<dbReference type="STRING" id="1798377.A2872_01555"/>
<protein>
    <submittedName>
        <fullName evidence="1">Uncharacterized protein</fullName>
    </submittedName>
</protein>
<evidence type="ECO:0000313" key="2">
    <source>
        <dbReference type="Proteomes" id="UP000178681"/>
    </source>
</evidence>
<reference evidence="1 2" key="1">
    <citation type="journal article" date="2016" name="Nat. Commun.">
        <title>Thousands of microbial genomes shed light on interconnected biogeochemical processes in an aquifer system.</title>
        <authorList>
            <person name="Anantharaman K."/>
            <person name="Brown C.T."/>
            <person name="Hug L.A."/>
            <person name="Sharon I."/>
            <person name="Castelle C.J."/>
            <person name="Probst A.J."/>
            <person name="Thomas B.C."/>
            <person name="Singh A."/>
            <person name="Wilkins M.J."/>
            <person name="Karaoz U."/>
            <person name="Brodie E.L."/>
            <person name="Williams K.H."/>
            <person name="Hubbard S.S."/>
            <person name="Banfield J.F."/>
        </authorList>
    </citation>
    <scope>NUCLEOTIDE SEQUENCE [LARGE SCALE GENOMIC DNA]</scope>
</reference>
<evidence type="ECO:0000313" key="1">
    <source>
        <dbReference type="EMBL" id="OGG07273.1"/>
    </source>
</evidence>
<accession>A0A1F5Z4H4</accession>
<proteinExistence type="predicted"/>
<sequence>MIAITATVLIISCNLIVSHLGAKNQVINSIRFNNKDMDCVECQGVAEVDCGALTVDEARQKISELTFETGGKSFGNYQPTTEKDKPVFKVRICCSRIVWGDAKVYGSCLKEILGSSVKITGCQHGEG</sequence>
<name>A0A1F5Z4H4_9BACT</name>
<dbReference type="AlphaFoldDB" id="A0A1F5Z4H4"/>
<dbReference type="Proteomes" id="UP000178681">
    <property type="component" value="Unassembled WGS sequence"/>
</dbReference>
<comment type="caution">
    <text evidence="1">The sequence shown here is derived from an EMBL/GenBank/DDBJ whole genome shotgun (WGS) entry which is preliminary data.</text>
</comment>